<accession>A0A402B5A6</accession>
<keyword evidence="1" id="KW-0812">Transmembrane</keyword>
<evidence type="ECO:0000256" key="1">
    <source>
        <dbReference type="SAM" id="Phobius"/>
    </source>
</evidence>
<gene>
    <name evidence="2" type="ORF">KDA_19990</name>
</gene>
<keyword evidence="1" id="KW-1133">Transmembrane helix</keyword>
<evidence type="ECO:0000313" key="3">
    <source>
        <dbReference type="Proteomes" id="UP000287171"/>
    </source>
</evidence>
<sequence>MAVVAAVSNAVTHAVVAVAVAVIVIVAIKLTSSFNILNKEGGGSIIFHFPLFTTTLDSSL</sequence>
<proteinExistence type="predicted"/>
<evidence type="ECO:0000313" key="2">
    <source>
        <dbReference type="EMBL" id="GCE26515.1"/>
    </source>
</evidence>
<dbReference type="AlphaFoldDB" id="A0A402B5A6"/>
<dbReference type="EMBL" id="BIFT01000001">
    <property type="protein sequence ID" value="GCE26515.1"/>
    <property type="molecule type" value="Genomic_DNA"/>
</dbReference>
<dbReference type="Proteomes" id="UP000287171">
    <property type="component" value="Unassembled WGS sequence"/>
</dbReference>
<comment type="caution">
    <text evidence="2">The sequence shown here is derived from an EMBL/GenBank/DDBJ whole genome shotgun (WGS) entry which is preliminary data.</text>
</comment>
<reference evidence="3" key="1">
    <citation type="submission" date="2018-12" db="EMBL/GenBank/DDBJ databases">
        <title>Tengunoibacter tsumagoiensis gen. nov., sp. nov., Dictyobacter kobayashii sp. nov., D. alpinus sp. nov., and D. joshuensis sp. nov. and description of Dictyobacteraceae fam. nov. within the order Ktedonobacterales isolated from Tengu-no-mugimeshi.</title>
        <authorList>
            <person name="Wang C.M."/>
            <person name="Zheng Y."/>
            <person name="Sakai Y."/>
            <person name="Toyoda A."/>
            <person name="Minakuchi Y."/>
            <person name="Abe K."/>
            <person name="Yokota A."/>
            <person name="Yabe S."/>
        </authorList>
    </citation>
    <scope>NUCLEOTIDE SEQUENCE [LARGE SCALE GENOMIC DNA]</scope>
    <source>
        <strain evidence="3">Uno16</strain>
    </source>
</reference>
<organism evidence="2 3">
    <name type="scientific">Dictyobacter alpinus</name>
    <dbReference type="NCBI Taxonomy" id="2014873"/>
    <lineage>
        <taxon>Bacteria</taxon>
        <taxon>Bacillati</taxon>
        <taxon>Chloroflexota</taxon>
        <taxon>Ktedonobacteria</taxon>
        <taxon>Ktedonobacterales</taxon>
        <taxon>Dictyobacteraceae</taxon>
        <taxon>Dictyobacter</taxon>
    </lineage>
</organism>
<keyword evidence="1" id="KW-0472">Membrane</keyword>
<keyword evidence="3" id="KW-1185">Reference proteome</keyword>
<protein>
    <submittedName>
        <fullName evidence="2">Uncharacterized protein</fullName>
    </submittedName>
</protein>
<name>A0A402B5A6_9CHLR</name>
<feature type="transmembrane region" description="Helical" evidence="1">
    <location>
        <begin position="6"/>
        <end position="28"/>
    </location>
</feature>